<accession>A0A444HEL7</accession>
<dbReference type="NCBIfam" id="TIGR01451">
    <property type="entry name" value="B_ant_repeat"/>
    <property type="match status" value="1"/>
</dbReference>
<reference evidence="1 2" key="1">
    <citation type="submission" date="2019-01" db="EMBL/GenBank/DDBJ databases">
        <title>Flavobacterium sp. nov.,isolated from freshwater.</title>
        <authorList>
            <person name="Zhang R."/>
            <person name="Du Z.-J."/>
        </authorList>
    </citation>
    <scope>NUCLEOTIDE SEQUENCE [LARGE SCALE GENOMIC DNA]</scope>
    <source>
        <strain evidence="1 2">1E403</strain>
    </source>
</reference>
<dbReference type="InterPro" id="IPR047589">
    <property type="entry name" value="DUF11_rpt"/>
</dbReference>
<gene>
    <name evidence="1" type="ORF">EPI11_00360</name>
</gene>
<dbReference type="OrthoDB" id="607469at2"/>
<name>A0A444HEL7_9FLAO</name>
<dbReference type="Pfam" id="PF13573">
    <property type="entry name" value="SprB"/>
    <property type="match status" value="20"/>
</dbReference>
<dbReference type="Proteomes" id="UP000287527">
    <property type="component" value="Unassembled WGS sequence"/>
</dbReference>
<dbReference type="RefSeq" id="WP_128387972.1">
    <property type="nucleotide sequence ID" value="NZ_SBII01000001.1"/>
</dbReference>
<dbReference type="NCBIfam" id="TIGR04131">
    <property type="entry name" value="Bac_Flav_CTERM"/>
    <property type="match status" value="1"/>
</dbReference>
<proteinExistence type="predicted"/>
<protein>
    <submittedName>
        <fullName evidence="1">T9SS type B sorting domain-containing protein</fullName>
    </submittedName>
</protein>
<dbReference type="Pfam" id="PF13585">
    <property type="entry name" value="CHU_C"/>
    <property type="match status" value="1"/>
</dbReference>
<dbReference type="InterPro" id="IPR026341">
    <property type="entry name" value="T9SS_type_B"/>
</dbReference>
<organism evidence="1 2">
    <name type="scientific">Flavobacterium cerinum</name>
    <dbReference type="NCBI Taxonomy" id="2502784"/>
    <lineage>
        <taxon>Bacteria</taxon>
        <taxon>Pseudomonadati</taxon>
        <taxon>Bacteroidota</taxon>
        <taxon>Flavobacteriia</taxon>
        <taxon>Flavobacteriales</taxon>
        <taxon>Flavobacteriaceae</taxon>
        <taxon>Flavobacterium</taxon>
    </lineage>
</organism>
<sequence>MYYFKTLSFRVIVLIGFLLSCLAGEAQIKKAFAIRDQRTLKGDMTMIANSIVNRYEPVRDKMDWVWRNGKWRWEAVGTLPETPTSTPYGGSSNNDDFTMRYIDVDTDPLTFSSSKATLAVPDAPACSKIVYAALYWSGTYLYNGADSSTGRESTTLHQVKLKLPTQTAYTDITGTVIYDDETSGSGSFANRPYACYANVTSLLAGLANPNGEYTVANIRATQAGLFGGISAGWTLYVVYENPKLPGKYITSYDGFAGVSQSQAGVDLNYTGFVTVPQKVQAKLIVSALEGDRGIEGDNLKFRSGLTGPFNDISNAQNAADNFFNGTLSVLDALGTSVNFDARVPNSLNTLGYDSDIVNISNQLQPSATAATLRITSTGDTYYMFFNAFSVDVIAPELQLVKTVERFGQDAAGANVDLGDPLDYILTFKNVGNDDGKDLVITDVLPKNTIYFGTTRPAGVAAPTINAVTGALEFTIPNALVKKGTESIESVIRIHIKVASTCSEFTDACSNEIRNKAFASYKGVINTMPIVDGSVTGLDQNNCMKPIEGPANFIVGLATCDFLHNEVLCGPSLLLKTGSGYETYQWYRKDPGGDIALPGETGQQMTVFVPGEYYVKCIPFAPCLTELLETFIVKLHANSLQNNPVKPFQSKEVKCNDTGEILPVIILCGLNDHKMIQTGITGVTSIVWEKLTGACYDPTAVCINKSATCTWVNVGTGPDYDANEAGTFRMRISYAGGTGCVTSYYFKVSKNLLNPQINSTNIFCAQNGEIKIVNVPTTYEVKLINQTTGAVLFDYPNTNQVFSIAAPGVYRVELRHQGVADGCEFIIPNIGISKKDLEVEFVTQNKTCNGLGSIRIKPTDVQSQYQYTISGPVNDTRAPSTDRNVIFEGLISGVYTVTVTTTNGCTITDTVTILDHSDLNVSGTVTQNISCVPGIIKLTGSGGEPTYLYAVHSYTGPSATPLPLNVFSDATLIEITAAQAGTYVFEMKDANGCTALTAPITISVMPGVVYTTAFKDVSCNGANDGTITYTVTAANGYAVSYELLNAAGDLVEMNNLGKFINLAAGTYTVNLIQTGTGNIPCPFPATFTIAQPAALVGTASLTQAYTCTANGIITVSVPSVTGGTSPYQYSIGGAYGAVSTFTGLTPGNYTVTVKDAKGCILTMPVINIPVLPKMTDLVFTPTAVTCPTVTANVTVAVTGGAAPFQYAITAPVSAVTPVGASATFAGLAPGTYTFTATDANNCTFSEDYTINTITKINVTGELVKNVVCFGEANGSIKYTVSGSANYNYSVVSSGTTVAPATNQSAPEINLNSLLAGTYTITVKDNVTNCESTATIIIEAPTAALTVSHTVAEPSCTAPGSITVTAANGWGNYMYQLNTGTPQTSNVFNNVAAGTYTITVVDGNGCVKTDSATLTTPLAPVINITGSDLCFDGNGTTITVNATGGRLPFSYILNSGAGQEGNTFTDLVPGTYNIMVKDANNCLTAPLSFTVFPALKLDVTQKELDCSGSPDAEINIAITGGKAPFTYETKKAPDPYGASATVAANTINYSTPDAGTYMFRITDALGCSIETNSIEVLPLSMPAITSLTPTAVVCHGESNGSIAVVVNTAVGTPAYTITVRNTTTSQDFTRTTNLPAGMYTVTVTDGKGCTVTGITQITQPNAITFTTLETPIQCTVVDPLDPTVNITAGKIRIQNVAGGFEPVVGTPGPYTYYLKNNFGYEATPITTSNTFHEFIVLDFGIYEVTVEDANGCKVIKSNIIMASPPEEMDIDIAAVVTDCATGGTAVVEVKPDVSSDNYSFAILTTNDPNNIPASEYKPSDVGTPKIHTFYNLIPGLTYTFIVKDNATGCYYIKTADVPIPTLSNLVIVKDIVSNVTCTNADDGTAKFTFSGFDAGATDISYEVYYAQSNIPVTPIVPPALPPSVPVAAGEVSVSGLAPGIYFILFKEIGGIHDGCSVVSEQFTISESLKLLVPSAVVTKNDNCNPKAGIITASANHGTSPYTYELKLTTDAAPTAATWAGTNVNTFTADGGNYIVYVKDANNCIKPAAITLPTDPSPIITTTVTNQCNTAEGAFTISVNMTQAGMPPYTYSIDGSAFVSQATMPFTYTNLSSGDHTITVKDVNGCTYAPAAPAKIYVPLDLTIAVTTQPWCSIPTKGEIKVTGFGGSGVYRYELRSTAGVLITGPQTLNTFGGMASGDYKVIIRDFNTGCFKEKSVTLEVPTPVTFNVAQENVKCKSGNDGAITITLPVSNNNPPYTYLLSKGGSSILQSGPIFTGLIEGVYDIKVISERGCEATGSVTITAPNAVSGTATATQFACNPDNTVKTSLVTITGTGGAGSYWFSINGTDYFTTNTFNIIDNGAVQNITAHIKDQNNCEFTVPVIINPLPVLGTATAAKVTGITCTNDETVKVDITGGSGNFKFELLPAGASVSPGAGIRTANFTLTAVGSYTFKVTDLTTGCSVITIPYEVLPYNTITAAVSNAVPVVCHGASDGKITLNVANYTGTYSYKVFNDLGTQVGIGTSTAPNTFEITGLPAGVLHVEVKATQTPYCTVNTTTITVPSPADALVVTATANASVTCDNNKGVILAESTGGWGTYEYEFINTTTGTQLQLYGVINMWVDLPAGTYTINVKDAGGCVVTTSITLNPAVRIVADILATPTLLACHGDNNGSVKATNVANGSGVYQYILNEYDSLAAITPVSSSGAQLSDTFTGLGAGFYSITVTDGWNCNIETVKVTIDEPEILRGALSVTKQLECIAKAELTLTVTGGTQPYSYKRISDAVYTVMGSDTEIINNLSDGIYQYNIIDANGCAMVMSNQITLLPVPTLELNITNTKVNCSGATTAEIEGEATGGLGAYKYALLADAAGTVELVPDQNSGVFTGLGHGTYFVRVTSKDCKVTSAAITITDPDLLEVTYDLYAVKCFGETTGRIVINTTGGTGTIQYAISPDLSQFENNNELTGLKAGLYTVLVQDANGCFILLRDLEITQPLLVEADIDMTATNGERCLGADDGAIAIDIRGGMGVYEVSIEHSAGASTPTAPFIPITGSHYVFEHLTPGDKTIFIRDTNGCAVDPPLEYTITEGVDIKPTTAVTQVCTGNTPSSTLVISIDAAITLTDVEYSIDGTNYQASNTFTNVAPGIDKIAYAKHVNGCVQQALYTIETLAPIVASAVPTAVLCKSGATGKITVTASGGTGTLQYAISDAVPPVFTAYDTNNVFTGLVKGTYAVSVKDSIGCEVQVIDIIVDEPVDVLTATAVPTHEICINANDGTILVTPSGGTGPYFISLNGATEVNAAVSHTFTALADGTYTIDVRDTNNCVVTQQTVTIDPGVDIQAVAAPVETCTGNVPSTVVTVTVNAAVAADVQYSFDGGAYSASNTFTYANTAGGAKTVDVKHTNGCIQAVPFTINNLTPITATAATTQDVLCNAGTTGIVTVTAADGTGTLEYAISSAVPPVFGAYNTNNIFTGLTAGTYTVSVKDGIGCEVIITGVIVNEPAQALTATAVPTHEICINTNDGTILVTPSGGTGPYFISLNGATEVNAAVSHTFTALADGTYTIDVRDTNNCVVTQQTVTIDPGVDIQAVATPVETCTGNVPSTVVTVTVNATVAADVQYSFDGGAYSASNTFTYANTAGGAKTVSVKHTNGCIQSVLFTINNLTPITATAATTQDVLCNAGTTGIVTVTAADGTGTLEYAISNSVPPVFGAYNTNNVFTGLTAGTYTVSVKDGIGCEVVIPGVIVDEPVLALSATAVPTHEICINTNDGTILVTPSGGTGPYFISLNGAAEINAAVSHTFTALADGTYTIDVRDTNNCTITQQTVTINAGVDIQAVAAPVETCTGNVPSTVVTVTVNAALAADVQYSFDGGAYTASNTFTYANTAGGAKTVSVKHTNGCIQTVPFTINNLTPITASAATTQDVLCNAGTTGIVTVTAADGTGTLEYAISNAVPPVFGAYNTNNVFTGLTAGTYTVSVKDGIGCEVVITGVIVDEPALALSATAVPTHEICINAADGTILVTPTGGTGPYFISLNGAAEINAAVSHTFIDLADGTYTIDVRDTNNCVTTQQSVTINAGVDIQALATPVETCTGNLPSTVVTVTVNAAVAADVQYSFDGGAYTATNTFTYANTAGGGKTVSVKHTNGCIQSVPFTINNLTPITANAATTQDVLCNAGATGEVTVTATAGTGTLQYAISSAVPPVFGAYNTNNVFTGLTAGTYTVSVKDGIGCEVIITGVIVNEPVQALTATAVPTHEICINAADGTILVTPSGGTGPYFISLNGATEVNAAVSHTFTALADGTYTIDVRDTNNCVVTQQSVTINPGVDIQAVAAPVETCTGNLPSTVVTVTVNAAVTADVQYSFDGGAYTATNTFTYANTAGGGKTVSVKHTNGCIQSVPFTINNLTPITANAATTQDVLCNAGATGEVTVTATAGTGTLQYAISSAVPPVFGAYNTNNVFTGLTAGTYTVSVKDGIGCEVIITGVIVDEPALALSATAVPTHEICINANDGTILVTPTGGTGPYFISLNGAAEINAAVSHTFTALADGVYTIDVRDTNNCVTTQQSVTINAGVDIQAVATPVETCTGNVPSTVVTVTVNAAVAADVQYSFDGGAYTASNTFTYANTAGGAKTVSVKHTNGCIQSVPFTINNLMPIGGTANATANVLCFGSTTGEVTVTATGGTGALQYAISPNNIYQPSNVFTGLVAGTYTVKVKDAIGCEFVINTILVDGPTAVLAAATAVTPETCINKNDGTITITPSGGTTPYFTSIDGVTYTQDKVLYIGLADGNYTVYVKDINNCAVVPQTVTIAPGVAIQPTTVVTRVCDLSTVTISVNPAVAGNVIYYIDSVLTSNPVTKVFTPGVHTVDVEHVNGCIERTTFTIAPIVPIVIGTPILHDIACYGMSTGSIEVIATGGNGPLQYALYHLSDYQNGGPALYPYSTANTFVVPVGFYVAKVRDAIGCEVVSQNMEIKEPLTPLSATVSTVPETCVLAKDGKVQITNILGGTPPYSIALNTQTENNFIQIQGNSHEFTGLYGGIYDVFIRDANGCYLPKFTRTVKNGVNIQPYITTAVICNNNIQTTTVTVHVNAAIANEVTFSETGNPGTYTTNNVFSYTTPGDHIVYILHVNGCKGSMKFTVAPRVPIVPIAAATAVLCKGEANGSISVSATGGIGVLQYGISPNYTMGSNPVFNGLAAGDHIIRVEDAVGCYTDLTVNVKEPLTALAVKLEKIWQEEICVDDDNGAIEISVSGGKAPYFTSLDANGVFTEGEYMFDNLDGGVTYSVYVKDANGCISSINVPLAAPITINAREEIAYECDGNKVRIKTTDVFLPTDLTHSLNGGAPQASNEFEDLPNGQHKVDVLHASGCTDSVTFTIDNPVLLTVTLTESGFNQIMATASGGLGSHSYSITFNGEEVTTNRSYTYFKSGTYVVTVTDNRGCEVSASINVVFVEITIPDIATPDNDGHNDGWKPNNTQNYPKLTAEVFDRYGRKLATLKEGQAWDCRYEGNEMPSGDYWYLVKLNADQDSREFIGHFTIYR</sequence>
<comment type="caution">
    <text evidence="1">The sequence shown here is derived from an EMBL/GenBank/DDBJ whole genome shotgun (WGS) entry which is preliminary data.</text>
</comment>
<evidence type="ECO:0000313" key="2">
    <source>
        <dbReference type="Proteomes" id="UP000287527"/>
    </source>
</evidence>
<keyword evidence="2" id="KW-1185">Reference proteome</keyword>
<dbReference type="EMBL" id="SBII01000001">
    <property type="protein sequence ID" value="RWX03416.1"/>
    <property type="molecule type" value="Genomic_DNA"/>
</dbReference>
<dbReference type="PROSITE" id="PS51257">
    <property type="entry name" value="PROKAR_LIPOPROTEIN"/>
    <property type="match status" value="1"/>
</dbReference>
<evidence type="ECO:0000313" key="1">
    <source>
        <dbReference type="EMBL" id="RWX03416.1"/>
    </source>
</evidence>
<dbReference type="InterPro" id="IPR025667">
    <property type="entry name" value="SprB_repeat"/>
</dbReference>